<gene>
    <name evidence="11" type="ORF">EGC76_01755</name>
</gene>
<evidence type="ECO:0000256" key="10">
    <source>
        <dbReference type="ARBA" id="ARBA00030772"/>
    </source>
</evidence>
<dbReference type="GO" id="GO:0015627">
    <property type="term" value="C:type II protein secretion system complex"/>
    <property type="evidence" value="ECO:0007669"/>
    <property type="project" value="InterPro"/>
</dbReference>
<reference evidence="11 12" key="1">
    <citation type="submission" date="2018-12" db="EMBL/GenBank/DDBJ databases">
        <authorList>
            <person name="Li A."/>
            <person name="Zhang M."/>
            <person name="Zhu H."/>
        </authorList>
    </citation>
    <scope>NUCLEOTIDE SEQUENCE [LARGE SCALE GENOMIC DNA]</scope>
    <source>
        <strain evidence="11 12">R04H25</strain>
    </source>
</reference>
<keyword evidence="6" id="KW-0997">Cell inner membrane</keyword>
<dbReference type="InterPro" id="IPR022792">
    <property type="entry name" value="T2SS_protein-GspN"/>
</dbReference>
<keyword evidence="9" id="KW-0472">Membrane</keyword>
<evidence type="ECO:0000256" key="4">
    <source>
        <dbReference type="ARBA" id="ARBA00022448"/>
    </source>
</evidence>
<keyword evidence="5" id="KW-1003">Cell membrane</keyword>
<evidence type="ECO:0000256" key="7">
    <source>
        <dbReference type="ARBA" id="ARBA00022692"/>
    </source>
</evidence>
<evidence type="ECO:0000256" key="3">
    <source>
        <dbReference type="ARBA" id="ARBA00021563"/>
    </source>
</evidence>
<dbReference type="RefSeq" id="WP_128351290.1">
    <property type="nucleotide sequence ID" value="NZ_RSFE01000001.1"/>
</dbReference>
<keyword evidence="4" id="KW-0813">Transport</keyword>
<dbReference type="GO" id="GO:0005886">
    <property type="term" value="C:plasma membrane"/>
    <property type="evidence" value="ECO:0007669"/>
    <property type="project" value="UniProtKB-SubCell"/>
</dbReference>
<sequence length="253" mass="27725">MMSWRWLLWLIPLYLVALVALTPAAVIKWGAVPGLHPTSTQGTLWHGKTSMSAELPTGGTLNLQDVSWRLSPWQLFLGQADIALQIPSTNYIHGSATINASASKATITANLQGAMQPAIQQLKLPVPITMAGNWELAVADYQLSDYQSGKICDSLDARFNARTTEMRINQQWHALGDYVSTLSCNEQNGIAVKVDDNNLVGLRLNAQVNGRIDSPQVSLTGSMQPTLQTPKPITDLLVFLGKPDAQGRYNFKW</sequence>
<evidence type="ECO:0000256" key="2">
    <source>
        <dbReference type="ARBA" id="ARBA00007208"/>
    </source>
</evidence>
<dbReference type="OrthoDB" id="6118198at2"/>
<accession>A0A443Z7P9</accession>
<evidence type="ECO:0000256" key="9">
    <source>
        <dbReference type="ARBA" id="ARBA00023136"/>
    </source>
</evidence>
<keyword evidence="7" id="KW-0812">Transmembrane</keyword>
<evidence type="ECO:0000256" key="6">
    <source>
        <dbReference type="ARBA" id="ARBA00022519"/>
    </source>
</evidence>
<evidence type="ECO:0000256" key="1">
    <source>
        <dbReference type="ARBA" id="ARBA00004533"/>
    </source>
</evidence>
<keyword evidence="8" id="KW-0653">Protein transport</keyword>
<dbReference type="AlphaFoldDB" id="A0A443Z7P9"/>
<protein>
    <recommendedName>
        <fullName evidence="3">Type II secretion system protein N</fullName>
    </recommendedName>
    <alternativeName>
        <fullName evidence="10">General secretion pathway protein N</fullName>
    </alternativeName>
</protein>
<comment type="similarity">
    <text evidence="2">Belongs to the GSP N family.</text>
</comment>
<evidence type="ECO:0000313" key="12">
    <source>
        <dbReference type="Proteomes" id="UP000288789"/>
    </source>
</evidence>
<evidence type="ECO:0000256" key="5">
    <source>
        <dbReference type="ARBA" id="ARBA00022475"/>
    </source>
</evidence>
<evidence type="ECO:0000256" key="8">
    <source>
        <dbReference type="ARBA" id="ARBA00022927"/>
    </source>
</evidence>
<comment type="caution">
    <text evidence="11">The sequence shown here is derived from an EMBL/GenBank/DDBJ whole genome shotgun (WGS) entry which is preliminary data.</text>
</comment>
<keyword evidence="12" id="KW-1185">Reference proteome</keyword>
<dbReference type="Proteomes" id="UP000288789">
    <property type="component" value="Unassembled WGS sequence"/>
</dbReference>
<organism evidence="11 12">
    <name type="scientific">Pseudidiomarina gelatinasegens</name>
    <dbReference type="NCBI Taxonomy" id="2487740"/>
    <lineage>
        <taxon>Bacteria</taxon>
        <taxon>Pseudomonadati</taxon>
        <taxon>Pseudomonadota</taxon>
        <taxon>Gammaproteobacteria</taxon>
        <taxon>Alteromonadales</taxon>
        <taxon>Idiomarinaceae</taxon>
        <taxon>Pseudidiomarina</taxon>
    </lineage>
</organism>
<name>A0A443Z7P9_9GAMM</name>
<proteinExistence type="inferred from homology"/>
<comment type="subcellular location">
    <subcellularLocation>
        <location evidence="1">Cell inner membrane</location>
    </subcellularLocation>
</comment>
<dbReference type="EMBL" id="RSFE01000001">
    <property type="protein sequence ID" value="RWU12963.1"/>
    <property type="molecule type" value="Genomic_DNA"/>
</dbReference>
<dbReference type="GO" id="GO:0015628">
    <property type="term" value="P:protein secretion by the type II secretion system"/>
    <property type="evidence" value="ECO:0007669"/>
    <property type="project" value="InterPro"/>
</dbReference>
<evidence type="ECO:0000313" key="11">
    <source>
        <dbReference type="EMBL" id="RWU12963.1"/>
    </source>
</evidence>
<dbReference type="Pfam" id="PF01203">
    <property type="entry name" value="T2SSN"/>
    <property type="match status" value="1"/>
</dbReference>